<dbReference type="PANTHER" id="PTHR43884:SF20">
    <property type="entry name" value="ACYL-COA DEHYDROGENASE FADE28"/>
    <property type="match status" value="1"/>
</dbReference>
<dbReference type="PANTHER" id="PTHR43884">
    <property type="entry name" value="ACYL-COA DEHYDROGENASE"/>
    <property type="match status" value="1"/>
</dbReference>
<dbReference type="SUPFAM" id="SSF56645">
    <property type="entry name" value="Acyl-CoA dehydrogenase NM domain-like"/>
    <property type="match status" value="1"/>
</dbReference>
<comment type="similarity">
    <text evidence="2">Belongs to the acyl-CoA dehydrogenase family.</text>
</comment>
<keyword evidence="9" id="KW-1185">Reference proteome</keyword>
<evidence type="ECO:0000256" key="5">
    <source>
        <dbReference type="ARBA" id="ARBA00023002"/>
    </source>
</evidence>
<dbReference type="Gene3D" id="1.10.540.10">
    <property type="entry name" value="Acyl-CoA dehydrogenase/oxidase, N-terminal domain"/>
    <property type="match status" value="1"/>
</dbReference>
<comment type="cofactor">
    <cofactor evidence="1">
        <name>FAD</name>
        <dbReference type="ChEBI" id="CHEBI:57692"/>
    </cofactor>
</comment>
<reference evidence="8 9" key="1">
    <citation type="journal article" date="2015" name="Int. J. Syst. Evol. Microbiol.">
        <title>Description of Sphingopyxis fribergensis sp. nov. - a soil bacterium with the ability to degrade styrene and phenylacetic acid.</title>
        <authorList>
            <person name="Oelschlagel M."/>
            <person name="Ruckert C."/>
            <person name="Kalinowski J."/>
            <person name="Schmidt G."/>
            <person name="Schlomann M."/>
            <person name="Tischler D."/>
        </authorList>
    </citation>
    <scope>NUCLEOTIDE SEQUENCE [LARGE SCALE GENOMIC DNA]</scope>
    <source>
        <strain evidence="8 9">Kp5.2</strain>
    </source>
</reference>
<dbReference type="GO" id="GO:0003995">
    <property type="term" value="F:acyl-CoA dehydrogenase activity"/>
    <property type="evidence" value="ECO:0007669"/>
    <property type="project" value="TreeGrafter"/>
</dbReference>
<evidence type="ECO:0000313" key="9">
    <source>
        <dbReference type="Proteomes" id="UP000030907"/>
    </source>
</evidence>
<evidence type="ECO:0000256" key="2">
    <source>
        <dbReference type="ARBA" id="ARBA00009347"/>
    </source>
</evidence>
<dbReference type="AlphaFoldDB" id="A0A0A7PDY9"/>
<sequence>MADLDLPLRGEQRMLRDSVQRFLADTARPTWCDLSESLGLAGIALPENIGGFGGGAIDIALVMGELGPALAGADWLSHAAATMLLARAAPAHPDQPELAAGRKRIAIVCAASTAAMPIVDDGTVRGSAALVAGGAEADLFLLADRDLLFLFPADGAKVEQRHRIMHDGSVSADLAFTLKPGDAALLASGDDARALVDYANDLIFAGRCAEAVGLMQRMIVDSIDYLGQRKQFGTAIGRFQSLRHRAADMQLAAMKAAALTEEAILAVDQGRADRAQAVSAACIEVGDAVRIVGESAVQIHGAMGLTEELSLGGHFKRALAIAAAFGPRADHLARFSSTAS</sequence>
<dbReference type="RefSeq" id="WP_039572829.1">
    <property type="nucleotide sequence ID" value="NZ_CP009122.1"/>
</dbReference>
<dbReference type="InterPro" id="IPR013786">
    <property type="entry name" value="AcylCoA_DH/ox_N"/>
</dbReference>
<organism evidence="8 9">
    <name type="scientific">Sphingopyxis fribergensis</name>
    <dbReference type="NCBI Taxonomy" id="1515612"/>
    <lineage>
        <taxon>Bacteria</taxon>
        <taxon>Pseudomonadati</taxon>
        <taxon>Pseudomonadota</taxon>
        <taxon>Alphaproteobacteria</taxon>
        <taxon>Sphingomonadales</taxon>
        <taxon>Sphingomonadaceae</taxon>
        <taxon>Sphingopyxis</taxon>
    </lineage>
</organism>
<dbReference type="STRING" id="1515612.SKP52_06170"/>
<name>A0A0A7PDY9_9SPHN</name>
<feature type="domain" description="Acyl-CoA dehydrogenase/oxidase N-terminal" evidence="7">
    <location>
        <begin position="11"/>
        <end position="85"/>
    </location>
</feature>
<dbReference type="Pfam" id="PF02771">
    <property type="entry name" value="Acyl-CoA_dh_N"/>
    <property type="match status" value="1"/>
</dbReference>
<feature type="domain" description="Acyl-CoA dehydrogenase/oxidase C-terminal" evidence="6">
    <location>
        <begin position="207"/>
        <end position="328"/>
    </location>
</feature>
<dbReference type="InterPro" id="IPR037069">
    <property type="entry name" value="AcylCoA_DH/ox_N_sf"/>
</dbReference>
<dbReference type="Pfam" id="PF00441">
    <property type="entry name" value="Acyl-CoA_dh_1"/>
    <property type="match status" value="1"/>
</dbReference>
<keyword evidence="5" id="KW-0560">Oxidoreductase</keyword>
<dbReference type="SUPFAM" id="SSF47203">
    <property type="entry name" value="Acyl-CoA dehydrogenase C-terminal domain-like"/>
    <property type="match status" value="1"/>
</dbReference>
<evidence type="ECO:0000259" key="7">
    <source>
        <dbReference type="Pfam" id="PF02771"/>
    </source>
</evidence>
<dbReference type="InterPro" id="IPR036250">
    <property type="entry name" value="AcylCo_DH-like_C"/>
</dbReference>
<dbReference type="Gene3D" id="1.20.140.10">
    <property type="entry name" value="Butyryl-CoA Dehydrogenase, subunit A, domain 3"/>
    <property type="match status" value="1"/>
</dbReference>
<evidence type="ECO:0000256" key="4">
    <source>
        <dbReference type="ARBA" id="ARBA00022827"/>
    </source>
</evidence>
<proteinExistence type="inferred from homology"/>
<evidence type="ECO:0000256" key="3">
    <source>
        <dbReference type="ARBA" id="ARBA00022630"/>
    </source>
</evidence>
<protein>
    <submittedName>
        <fullName evidence="8">Acyl-CoA dehydrogenase domain-containing protein</fullName>
    </submittedName>
</protein>
<dbReference type="HOGENOM" id="CLU_018204_5_2_5"/>
<dbReference type="KEGG" id="sphk:SKP52_06170"/>
<evidence type="ECO:0000256" key="1">
    <source>
        <dbReference type="ARBA" id="ARBA00001974"/>
    </source>
</evidence>
<dbReference type="GO" id="GO:0050660">
    <property type="term" value="F:flavin adenine dinucleotide binding"/>
    <property type="evidence" value="ECO:0007669"/>
    <property type="project" value="InterPro"/>
</dbReference>
<dbReference type="InterPro" id="IPR009075">
    <property type="entry name" value="AcylCo_DH/oxidase_C"/>
</dbReference>
<dbReference type="EMBL" id="CP009122">
    <property type="protein sequence ID" value="AJA08159.1"/>
    <property type="molecule type" value="Genomic_DNA"/>
</dbReference>
<accession>A0A0A7PDY9</accession>
<dbReference type="InterPro" id="IPR009100">
    <property type="entry name" value="AcylCoA_DH/oxidase_NM_dom_sf"/>
</dbReference>
<dbReference type="Proteomes" id="UP000030907">
    <property type="component" value="Chromosome"/>
</dbReference>
<dbReference type="OrthoDB" id="7444022at2"/>
<evidence type="ECO:0000313" key="8">
    <source>
        <dbReference type="EMBL" id="AJA08159.1"/>
    </source>
</evidence>
<keyword evidence="3" id="KW-0285">Flavoprotein</keyword>
<keyword evidence="4" id="KW-0274">FAD</keyword>
<gene>
    <name evidence="8" type="ORF">SKP52_06170</name>
</gene>
<evidence type="ECO:0000259" key="6">
    <source>
        <dbReference type="Pfam" id="PF00441"/>
    </source>
</evidence>